<evidence type="ECO:0000259" key="1">
    <source>
        <dbReference type="Pfam" id="PF00149"/>
    </source>
</evidence>
<dbReference type="Gene3D" id="3.60.21.10">
    <property type="match status" value="1"/>
</dbReference>
<dbReference type="GO" id="GO:0005737">
    <property type="term" value="C:cytoplasm"/>
    <property type="evidence" value="ECO:0007669"/>
    <property type="project" value="TreeGrafter"/>
</dbReference>
<keyword evidence="3" id="KW-1185">Reference proteome</keyword>
<dbReference type="PANTHER" id="PTHR42850:SF4">
    <property type="entry name" value="ZINC-DEPENDENT ENDOPOLYPHOSPHATASE"/>
    <property type="match status" value="1"/>
</dbReference>
<dbReference type="Proteomes" id="UP000475385">
    <property type="component" value="Unassembled WGS sequence"/>
</dbReference>
<proteinExistence type="predicted"/>
<reference evidence="2 3" key="1">
    <citation type="submission" date="2020-03" db="EMBL/GenBank/DDBJ databases">
        <title>Roseomonas stagni sp. nov., isolated from pond water in Japan.</title>
        <authorList>
            <person name="Furuhata K."/>
            <person name="Miyamoto H."/>
            <person name="Goto K."/>
        </authorList>
    </citation>
    <scope>NUCLEOTIDE SEQUENCE [LARGE SCALE GENOMIC DNA]</scope>
    <source>
        <strain evidence="2 3">PeD5</strain>
    </source>
</reference>
<dbReference type="GO" id="GO:0008803">
    <property type="term" value="F:bis(5'-nucleosyl)-tetraphosphatase (symmetrical) activity"/>
    <property type="evidence" value="ECO:0007669"/>
    <property type="project" value="TreeGrafter"/>
</dbReference>
<organism evidence="2 3">
    <name type="scientific">Falsiroseomonas algicola</name>
    <dbReference type="NCBI Taxonomy" id="2716930"/>
    <lineage>
        <taxon>Bacteria</taxon>
        <taxon>Pseudomonadati</taxon>
        <taxon>Pseudomonadota</taxon>
        <taxon>Alphaproteobacteria</taxon>
        <taxon>Acetobacterales</taxon>
        <taxon>Roseomonadaceae</taxon>
        <taxon>Falsiroseomonas</taxon>
    </lineage>
</organism>
<dbReference type="InterPro" id="IPR050126">
    <property type="entry name" value="Ap4A_hydrolase"/>
</dbReference>
<comment type="caution">
    <text evidence="2">The sequence shown here is derived from an EMBL/GenBank/DDBJ whole genome shotgun (WGS) entry which is preliminary data.</text>
</comment>
<dbReference type="Pfam" id="PF00149">
    <property type="entry name" value="Metallophos"/>
    <property type="match status" value="1"/>
</dbReference>
<dbReference type="CDD" id="cd00144">
    <property type="entry name" value="MPP_PPP_family"/>
    <property type="match status" value="1"/>
</dbReference>
<dbReference type="GO" id="GO:0110154">
    <property type="term" value="P:RNA decapping"/>
    <property type="evidence" value="ECO:0007669"/>
    <property type="project" value="TreeGrafter"/>
</dbReference>
<evidence type="ECO:0000313" key="3">
    <source>
        <dbReference type="Proteomes" id="UP000475385"/>
    </source>
</evidence>
<evidence type="ECO:0000313" key="2">
    <source>
        <dbReference type="EMBL" id="NGM24203.1"/>
    </source>
</evidence>
<dbReference type="GO" id="GO:0016791">
    <property type="term" value="F:phosphatase activity"/>
    <property type="evidence" value="ECO:0007669"/>
    <property type="project" value="TreeGrafter"/>
</dbReference>
<dbReference type="EMBL" id="JAAIKB010000027">
    <property type="protein sequence ID" value="NGM24203.1"/>
    <property type="molecule type" value="Genomic_DNA"/>
</dbReference>
<name>A0A6M1LWB0_9PROT</name>
<dbReference type="InterPro" id="IPR004843">
    <property type="entry name" value="Calcineurin-like_PHP"/>
</dbReference>
<protein>
    <submittedName>
        <fullName evidence="2">Serine/threonine protein phosphatase</fullName>
    </submittedName>
</protein>
<sequence length="256" mass="27813">MLRNVFRGDDPATALPARAAEGVALYAIGDVHGEATLLRRLEAEIAADRVTHAAGLRCQVILLGDYVDRGPHSREVIEFLSGDAFAGCERICLRGNHDQLMVDFIEDPVAHGWWLEVGGALTLASYGIRASVGATDPRRLSALRDALVAALPPHHLAFLRSLAMTAASGDYAFVHAGIRPRRRMQDQVAEDLLGIREPFLSHPGPHERIIVHGHTVVGAPERHPWRIAVDTGAYMSGMLSAVFLRGEELRFLSVGA</sequence>
<dbReference type="AlphaFoldDB" id="A0A6M1LWB0"/>
<dbReference type="InterPro" id="IPR029052">
    <property type="entry name" value="Metallo-depent_PP-like"/>
</dbReference>
<feature type="domain" description="Calcineurin-like phosphoesterase" evidence="1">
    <location>
        <begin position="26"/>
        <end position="217"/>
    </location>
</feature>
<dbReference type="SUPFAM" id="SSF56300">
    <property type="entry name" value="Metallo-dependent phosphatases"/>
    <property type="match status" value="1"/>
</dbReference>
<dbReference type="PANTHER" id="PTHR42850">
    <property type="entry name" value="METALLOPHOSPHOESTERASE"/>
    <property type="match status" value="1"/>
</dbReference>
<gene>
    <name evidence="2" type="ORF">G3576_29710</name>
</gene>
<accession>A0A6M1LWB0</accession>